<dbReference type="GO" id="GO:0008270">
    <property type="term" value="F:zinc ion binding"/>
    <property type="evidence" value="ECO:0007669"/>
    <property type="project" value="InterPro"/>
</dbReference>
<dbReference type="GO" id="GO:0034039">
    <property type="term" value="F:8-oxo-7,8-dihydroguanine DNA N-glycosylase activity"/>
    <property type="evidence" value="ECO:0007669"/>
    <property type="project" value="TreeGrafter"/>
</dbReference>
<accession>D9SMC2</accession>
<dbReference type="STRING" id="573061.Clocel_4117"/>
<dbReference type="GO" id="GO:0006284">
    <property type="term" value="P:base-excision repair"/>
    <property type="evidence" value="ECO:0007669"/>
    <property type="project" value="InterPro"/>
</dbReference>
<dbReference type="OrthoDB" id="9800855at2"/>
<keyword evidence="3" id="KW-0238">DNA-binding</keyword>
<evidence type="ECO:0000313" key="3">
    <source>
        <dbReference type="EMBL" id="ADL53778.1"/>
    </source>
</evidence>
<evidence type="ECO:0000313" key="4">
    <source>
        <dbReference type="Proteomes" id="UP000002730"/>
    </source>
</evidence>
<name>D9SMC2_CLOC7</name>
<dbReference type="eggNOG" id="COG0266">
    <property type="taxonomic scope" value="Bacteria"/>
</dbReference>
<evidence type="ECO:0000259" key="2">
    <source>
        <dbReference type="SMART" id="SM01232"/>
    </source>
</evidence>
<dbReference type="SUPFAM" id="SSF57716">
    <property type="entry name" value="Glucocorticoid receptor-like (DNA-binding domain)"/>
    <property type="match status" value="1"/>
</dbReference>
<dbReference type="GO" id="GO:0016829">
    <property type="term" value="F:lyase activity"/>
    <property type="evidence" value="ECO:0007669"/>
    <property type="project" value="UniProtKB-KW"/>
</dbReference>
<dbReference type="Gene3D" id="1.10.8.50">
    <property type="match status" value="1"/>
</dbReference>
<dbReference type="InterPro" id="IPR015886">
    <property type="entry name" value="H2TH_FPG"/>
</dbReference>
<reference evidence="3 4" key="1">
    <citation type="submission" date="2010-08" db="EMBL/GenBank/DDBJ databases">
        <title>Complete sequence of Clostridium cellulovorans 743B.</title>
        <authorList>
            <consortium name="US DOE Joint Genome Institute"/>
            <person name="Lucas S."/>
            <person name="Copeland A."/>
            <person name="Lapidus A."/>
            <person name="Cheng J.-F."/>
            <person name="Bruce D."/>
            <person name="Goodwin L."/>
            <person name="Pitluck S."/>
            <person name="Chertkov O."/>
            <person name="Detter J.C."/>
            <person name="Han C."/>
            <person name="Tapia R."/>
            <person name="Land M."/>
            <person name="Hauser L."/>
            <person name="Chang Y.-J."/>
            <person name="Jeffries C."/>
            <person name="Kyrpides N."/>
            <person name="Ivanova N."/>
            <person name="Mikhailova N."/>
            <person name="Hemme C.L."/>
            <person name="Woyke T."/>
        </authorList>
    </citation>
    <scope>NUCLEOTIDE SEQUENCE [LARGE SCALE GENOMIC DNA]</scope>
    <source>
        <strain evidence="4">ATCC 35296 / DSM 3052 / OCM 3 / 743B</strain>
    </source>
</reference>
<gene>
    <name evidence="3" type="ordered locus">Clocel_4117</name>
</gene>
<proteinExistence type="inferred from homology"/>
<dbReference type="SUPFAM" id="SSF46946">
    <property type="entry name" value="S13-like H2TH domain"/>
    <property type="match status" value="1"/>
</dbReference>
<evidence type="ECO:0000256" key="1">
    <source>
        <dbReference type="ARBA" id="ARBA00009409"/>
    </source>
</evidence>
<dbReference type="Proteomes" id="UP000002730">
    <property type="component" value="Chromosome"/>
</dbReference>
<dbReference type="HOGENOM" id="CLU_068228_0_0_9"/>
<dbReference type="PANTHER" id="PTHR22993:SF9">
    <property type="entry name" value="FORMAMIDOPYRIMIDINE-DNA GLYCOSYLASE"/>
    <property type="match status" value="1"/>
</dbReference>
<dbReference type="GO" id="GO:0003906">
    <property type="term" value="F:DNA-(apurinic or apyrimidinic site) endonuclease activity"/>
    <property type="evidence" value="ECO:0007669"/>
    <property type="project" value="InterPro"/>
</dbReference>
<dbReference type="SUPFAM" id="SSF81624">
    <property type="entry name" value="N-terminal domain of MutM-like DNA repair proteins"/>
    <property type="match status" value="1"/>
</dbReference>
<keyword evidence="3" id="KW-0456">Lyase</keyword>
<dbReference type="EMBL" id="CP002160">
    <property type="protein sequence ID" value="ADL53778.1"/>
    <property type="molecule type" value="Genomic_DNA"/>
</dbReference>
<dbReference type="AlphaFoldDB" id="D9SMC2"/>
<dbReference type="CDD" id="cd08975">
    <property type="entry name" value="BaFpgNei_N_3"/>
    <property type="match status" value="1"/>
</dbReference>
<organism evidence="3 4">
    <name type="scientific">Clostridium cellulovorans (strain ATCC 35296 / DSM 3052 / OCM 3 / 743B)</name>
    <dbReference type="NCBI Taxonomy" id="573061"/>
    <lineage>
        <taxon>Bacteria</taxon>
        <taxon>Bacillati</taxon>
        <taxon>Bacillota</taxon>
        <taxon>Clostridia</taxon>
        <taxon>Eubacteriales</taxon>
        <taxon>Clostridiaceae</taxon>
        <taxon>Clostridium</taxon>
    </lineage>
</organism>
<dbReference type="InterPro" id="IPR010979">
    <property type="entry name" value="Ribosomal_uS13-like_H2TH"/>
</dbReference>
<feature type="domain" description="Formamidopyrimidine-DNA glycosylase H2TH DNA-binding" evidence="2">
    <location>
        <begin position="137"/>
        <end position="230"/>
    </location>
</feature>
<comment type="similarity">
    <text evidence="1">Belongs to the FPG family.</text>
</comment>
<dbReference type="RefSeq" id="WP_010074130.1">
    <property type="nucleotide sequence ID" value="NC_014393.1"/>
</dbReference>
<dbReference type="PANTHER" id="PTHR22993">
    <property type="entry name" value="FORMAMIDOPYRIMIDINE-DNA GLYCOSYLASE"/>
    <property type="match status" value="1"/>
</dbReference>
<sequence length="276" mass="31105">MLEIPESSVLSTQISEVLRNKKIIGVISNHSPHKFAWFHGDPNEYNKILVDKTIHKATPYGGMIEIKVESSILLFADGVSLKYNAPNEKLPPKHQLLLKFEDSSSVTASVQMYGGIWCFNENSDFKNPYYDIAKDKPSPLCDEFDKNYFFKLINSPDIQKLSTKSFLATEQRIPGLGNGVLQDILWQSKLHPKRKINSLATGDKELLFINIKKVLLEMVELNGRDTEKDLFGNNGGYKTRMSKNTVGSSCPSCDEIIEKANYLGGSIYFCPNCQKL</sequence>
<protein>
    <submittedName>
        <fullName evidence="3">DNA glycosylase/AP lyase, H2TH DNA-binding</fullName>
    </submittedName>
</protein>
<dbReference type="GO" id="GO:0003684">
    <property type="term" value="F:damaged DNA binding"/>
    <property type="evidence" value="ECO:0007669"/>
    <property type="project" value="InterPro"/>
</dbReference>
<dbReference type="SMART" id="SM01232">
    <property type="entry name" value="H2TH"/>
    <property type="match status" value="1"/>
</dbReference>
<keyword evidence="4" id="KW-1185">Reference proteome</keyword>
<dbReference type="Pfam" id="PF06831">
    <property type="entry name" value="H2TH"/>
    <property type="match status" value="1"/>
</dbReference>
<dbReference type="InterPro" id="IPR035937">
    <property type="entry name" value="FPG_N"/>
</dbReference>
<dbReference type="KEGG" id="ccb:Clocel_4117"/>